<dbReference type="CDD" id="cd11537">
    <property type="entry name" value="NTP-PPase_RS21-C6_like"/>
    <property type="match status" value="1"/>
</dbReference>
<name>A0ABM7TA47_9CLOT</name>
<accession>A0ABM7TA47</accession>
<dbReference type="SUPFAM" id="SSF101386">
    <property type="entry name" value="all-alpha NTP pyrophosphatases"/>
    <property type="match status" value="1"/>
</dbReference>
<dbReference type="Gene3D" id="1.10.287.1080">
    <property type="entry name" value="MazG-like"/>
    <property type="match status" value="1"/>
</dbReference>
<evidence type="ECO:0000313" key="1">
    <source>
        <dbReference type="EMBL" id="BCZ45830.1"/>
    </source>
</evidence>
<dbReference type="RefSeq" id="WP_224038167.1">
    <property type="nucleotide sequence ID" value="NZ_AP024849.1"/>
</dbReference>
<dbReference type="InterPro" id="IPR025984">
    <property type="entry name" value="DCTPP"/>
</dbReference>
<dbReference type="InterPro" id="IPR052555">
    <property type="entry name" value="dCTP_Pyrophosphatase"/>
</dbReference>
<dbReference type="PIRSF" id="PIRSF029826">
    <property type="entry name" value="UCP029826_pph"/>
    <property type="match status" value="1"/>
</dbReference>
<evidence type="ECO:0000313" key="2">
    <source>
        <dbReference type="Proteomes" id="UP000824633"/>
    </source>
</evidence>
<organism evidence="1 2">
    <name type="scientific">Clostridium gelidum</name>
    <dbReference type="NCBI Taxonomy" id="704125"/>
    <lineage>
        <taxon>Bacteria</taxon>
        <taxon>Bacillati</taxon>
        <taxon>Bacillota</taxon>
        <taxon>Clostridia</taxon>
        <taxon>Eubacteriales</taxon>
        <taxon>Clostridiaceae</taxon>
        <taxon>Clostridium</taxon>
    </lineage>
</organism>
<gene>
    <name evidence="1" type="ORF">psyc5s11_18970</name>
</gene>
<dbReference type="Proteomes" id="UP000824633">
    <property type="component" value="Chromosome"/>
</dbReference>
<dbReference type="PANTHER" id="PTHR46523">
    <property type="entry name" value="DCTP PYROPHOSPHATASE 1"/>
    <property type="match status" value="1"/>
</dbReference>
<proteinExistence type="predicted"/>
<dbReference type="PANTHER" id="PTHR46523:SF1">
    <property type="entry name" value="DCTP PYROPHOSPHATASE 1"/>
    <property type="match status" value="1"/>
</dbReference>
<keyword evidence="2" id="KW-1185">Reference proteome</keyword>
<protein>
    <submittedName>
        <fullName evidence="1">Nucleotide pyrophosphohydrolase</fullName>
    </submittedName>
</protein>
<dbReference type="Pfam" id="PF12643">
    <property type="entry name" value="MazG-like"/>
    <property type="match status" value="1"/>
</dbReference>
<sequence>MKDTIDRIRKFRNDRDWSQFHTPANLSKAISIEAGELLEEFLWDDKNYNKEHVLEELADVMVYCIQMADSLGVDLEDIINSKMDKNEKKYPVEKAKGNSKKYTQL</sequence>
<dbReference type="EMBL" id="AP024849">
    <property type="protein sequence ID" value="BCZ45830.1"/>
    <property type="molecule type" value="Genomic_DNA"/>
</dbReference>
<reference evidence="2" key="1">
    <citation type="submission" date="2021-07" db="EMBL/GenBank/DDBJ databases">
        <title>Complete genome sequencing of a Clostridium isolate.</title>
        <authorList>
            <person name="Ueki A."/>
            <person name="Tonouchi A."/>
        </authorList>
    </citation>
    <scope>NUCLEOTIDE SEQUENCE [LARGE SCALE GENOMIC DNA]</scope>
    <source>
        <strain evidence="2">C5S11</strain>
    </source>
</reference>